<keyword evidence="1" id="KW-0812">Transmembrane</keyword>
<name>A0ABZ0HY81_9HYPH</name>
<accession>A0ABZ0HY81</accession>
<evidence type="ECO:0000313" key="3">
    <source>
        <dbReference type="Proteomes" id="UP001626536"/>
    </source>
</evidence>
<protein>
    <submittedName>
        <fullName evidence="2">Uncharacterized protein</fullName>
    </submittedName>
</protein>
<feature type="transmembrane region" description="Helical" evidence="1">
    <location>
        <begin position="87"/>
        <end position="107"/>
    </location>
</feature>
<geneLocation type="plasmid" evidence="2 3">
    <name>pRX1</name>
</geneLocation>
<evidence type="ECO:0000313" key="2">
    <source>
        <dbReference type="EMBL" id="WOJ91742.1"/>
    </source>
</evidence>
<gene>
    <name evidence="2" type="ORF">RZS28_18615</name>
</gene>
<sequence length="118" mass="11891">MGLVLVGLSLSHLAEGVQLVTGSGTTGAWLMAVGIDLGFVALEVALLVAPIDIRPAVSQYASPAIVGTLATSAEMNAFAFASHAQGLMIYPAIALGCAVPALIFALTKTGAALAFQKH</sequence>
<keyword evidence="2" id="KW-0614">Plasmid</keyword>
<keyword evidence="1" id="KW-1133">Transmembrane helix</keyword>
<dbReference type="Proteomes" id="UP001626536">
    <property type="component" value="Plasmid pRX1"/>
</dbReference>
<feature type="transmembrane region" description="Helical" evidence="1">
    <location>
        <begin position="60"/>
        <end position="81"/>
    </location>
</feature>
<reference evidence="2 3" key="1">
    <citation type="submission" date="2023-10" db="EMBL/GenBank/DDBJ databases">
        <title>Novel methanotroph of the genus Methylocapsa from a subarctic wetland.</title>
        <authorList>
            <person name="Belova S.E."/>
            <person name="Oshkin I.Y."/>
            <person name="Miroshnikov K."/>
            <person name="Dedysh S.N."/>
        </authorList>
    </citation>
    <scope>NUCLEOTIDE SEQUENCE [LARGE SCALE GENOMIC DNA]</scope>
    <source>
        <strain evidence="2 3">RX1</strain>
        <plasmid evidence="2 3">pRX1</plasmid>
    </source>
</reference>
<dbReference type="EMBL" id="CP136863">
    <property type="protein sequence ID" value="WOJ91742.1"/>
    <property type="molecule type" value="Genomic_DNA"/>
</dbReference>
<keyword evidence="1" id="KW-0472">Membrane</keyword>
<organism evidence="2 3">
    <name type="scientific">Methylocapsa polymorpha</name>
    <dbReference type="NCBI Taxonomy" id="3080828"/>
    <lineage>
        <taxon>Bacteria</taxon>
        <taxon>Pseudomonadati</taxon>
        <taxon>Pseudomonadota</taxon>
        <taxon>Alphaproteobacteria</taxon>
        <taxon>Hyphomicrobiales</taxon>
        <taxon>Beijerinckiaceae</taxon>
        <taxon>Methylocapsa</taxon>
    </lineage>
</organism>
<feature type="transmembrane region" description="Helical" evidence="1">
    <location>
        <begin position="26"/>
        <end position="48"/>
    </location>
</feature>
<evidence type="ECO:0000256" key="1">
    <source>
        <dbReference type="SAM" id="Phobius"/>
    </source>
</evidence>
<keyword evidence="3" id="KW-1185">Reference proteome</keyword>
<dbReference type="RefSeq" id="WP_318655169.1">
    <property type="nucleotide sequence ID" value="NZ_CP136863.1"/>
</dbReference>
<proteinExistence type="predicted"/>